<dbReference type="EMBL" id="UYSU01000299">
    <property type="protein sequence ID" value="VDL85600.1"/>
    <property type="molecule type" value="Genomic_DNA"/>
</dbReference>
<dbReference type="WBParaSite" id="SSLN_0000045501-mRNA-1">
    <property type="protein sequence ID" value="SSLN_0000045501-mRNA-1"/>
    <property type="gene ID" value="SSLN_0000045501"/>
</dbReference>
<dbReference type="Proteomes" id="UP000275846">
    <property type="component" value="Unassembled WGS sequence"/>
</dbReference>
<keyword evidence="2" id="KW-1185">Reference proteome</keyword>
<reference evidence="1 2" key="2">
    <citation type="submission" date="2018-11" db="EMBL/GenBank/DDBJ databases">
        <authorList>
            <consortium name="Pathogen Informatics"/>
        </authorList>
    </citation>
    <scope>NUCLEOTIDE SEQUENCE [LARGE SCALE GENOMIC DNA]</scope>
    <source>
        <strain evidence="1 2">NST_G2</strain>
    </source>
</reference>
<gene>
    <name evidence="1" type="ORF">SSLN_LOCUS434</name>
</gene>
<sequence>MSFGNSGFCIENAGRYGISADISLDNLSPDGFGVSEVAAVVLSKVTVQTIEVDKGEDLPGDVEQRDSLVVVTKLAVPLLLVEMDDGGVLEILRDLSLASDHLEEHCDLVHQLGATMLVDLQEFFHCQLDPLLYIPFDLACKLAINK</sequence>
<accession>A0A183S886</accession>
<reference evidence="3" key="1">
    <citation type="submission" date="2016-06" db="UniProtKB">
        <authorList>
            <consortium name="WormBaseParasite"/>
        </authorList>
    </citation>
    <scope>IDENTIFICATION</scope>
</reference>
<proteinExistence type="predicted"/>
<organism evidence="3">
    <name type="scientific">Schistocephalus solidus</name>
    <name type="common">Tapeworm</name>
    <dbReference type="NCBI Taxonomy" id="70667"/>
    <lineage>
        <taxon>Eukaryota</taxon>
        <taxon>Metazoa</taxon>
        <taxon>Spiralia</taxon>
        <taxon>Lophotrochozoa</taxon>
        <taxon>Platyhelminthes</taxon>
        <taxon>Cestoda</taxon>
        <taxon>Eucestoda</taxon>
        <taxon>Diphyllobothriidea</taxon>
        <taxon>Diphyllobothriidae</taxon>
        <taxon>Schistocephalus</taxon>
    </lineage>
</organism>
<protein>
    <submittedName>
        <fullName evidence="1 3">Uncharacterized protein</fullName>
    </submittedName>
</protein>
<dbReference type="AlphaFoldDB" id="A0A183S886"/>
<evidence type="ECO:0000313" key="2">
    <source>
        <dbReference type="Proteomes" id="UP000275846"/>
    </source>
</evidence>
<name>A0A183S886_SCHSO</name>
<evidence type="ECO:0000313" key="3">
    <source>
        <dbReference type="WBParaSite" id="SSLN_0000045501-mRNA-1"/>
    </source>
</evidence>
<evidence type="ECO:0000313" key="1">
    <source>
        <dbReference type="EMBL" id="VDL85600.1"/>
    </source>
</evidence>